<comment type="caution">
    <text evidence="7">The sequence shown here is derived from an EMBL/GenBank/DDBJ whole genome shotgun (WGS) entry which is preliminary data.</text>
</comment>
<dbReference type="FunFam" id="3.40.50.12670:FF:000002">
    <property type="entry name" value="Carboxypeptidase"/>
    <property type="match status" value="1"/>
</dbReference>
<dbReference type="Gene3D" id="3.40.50.12670">
    <property type="match status" value="1"/>
</dbReference>
<evidence type="ECO:0000256" key="4">
    <source>
        <dbReference type="ARBA" id="ARBA00022801"/>
    </source>
</evidence>
<keyword evidence="4" id="KW-0378">Hydrolase</keyword>
<dbReference type="Pfam" id="PF00450">
    <property type="entry name" value="Peptidase_S10"/>
    <property type="match status" value="2"/>
</dbReference>
<dbReference type="InterPro" id="IPR001563">
    <property type="entry name" value="Peptidase_S10"/>
</dbReference>
<gene>
    <name evidence="7" type="ORF">SSX86_005563</name>
</gene>
<evidence type="ECO:0000256" key="6">
    <source>
        <dbReference type="SAM" id="SignalP"/>
    </source>
</evidence>
<dbReference type="EMBL" id="JBCNJP010000007">
    <property type="protein sequence ID" value="KAK9077226.1"/>
    <property type="molecule type" value="Genomic_DNA"/>
</dbReference>
<protein>
    <recommendedName>
        <fullName evidence="9">Serine carboxypeptidase</fullName>
    </recommendedName>
</protein>
<evidence type="ECO:0000256" key="1">
    <source>
        <dbReference type="ARBA" id="ARBA00009431"/>
    </source>
</evidence>
<dbReference type="InterPro" id="IPR033124">
    <property type="entry name" value="Ser_caboxypep_his_AS"/>
</dbReference>
<dbReference type="Proteomes" id="UP001408789">
    <property type="component" value="Unassembled WGS sequence"/>
</dbReference>
<feature type="chain" id="PRO_5043008319" description="Serine carboxypeptidase" evidence="6">
    <location>
        <begin position="21"/>
        <end position="516"/>
    </location>
</feature>
<reference evidence="7 8" key="1">
    <citation type="submission" date="2024-04" db="EMBL/GenBank/DDBJ databases">
        <title>The reference genome of an endangered Asteraceae, Deinandra increscens subsp. villosa, native to the Central Coast of California.</title>
        <authorList>
            <person name="Guilliams M."/>
            <person name="Hasenstab-Lehman K."/>
            <person name="Meyer R."/>
            <person name="Mcevoy S."/>
        </authorList>
    </citation>
    <scope>NUCLEOTIDE SEQUENCE [LARGE SCALE GENOMIC DNA]</scope>
    <source>
        <tissue evidence="7">Leaf</tissue>
    </source>
</reference>
<evidence type="ECO:0000256" key="5">
    <source>
        <dbReference type="ARBA" id="ARBA00023180"/>
    </source>
</evidence>
<dbReference type="GO" id="GO:0016747">
    <property type="term" value="F:acyltransferase activity, transferring groups other than amino-acyl groups"/>
    <property type="evidence" value="ECO:0007669"/>
    <property type="project" value="TreeGrafter"/>
</dbReference>
<name>A0AAP0DM64_9ASTR</name>
<evidence type="ECO:0000256" key="2">
    <source>
        <dbReference type="ARBA" id="ARBA00022645"/>
    </source>
</evidence>
<dbReference type="Gene3D" id="3.40.50.1820">
    <property type="entry name" value="alpha/beta hydrolase"/>
    <property type="match status" value="1"/>
</dbReference>
<dbReference type="GO" id="GO:0006508">
    <property type="term" value="P:proteolysis"/>
    <property type="evidence" value="ECO:0007669"/>
    <property type="project" value="UniProtKB-KW"/>
</dbReference>
<evidence type="ECO:0000256" key="3">
    <source>
        <dbReference type="ARBA" id="ARBA00022670"/>
    </source>
</evidence>
<proteinExistence type="inferred from homology"/>
<dbReference type="AlphaFoldDB" id="A0AAP0DM64"/>
<sequence length="516" mass="58440">MVSSGSVMLLLASLWLMVSGLATATSRTLVKSLPGYPGPLPFELETGYIGVGESEGVQLFYYFVESQGNPDEDPVVIWLAGGPGCSALRAFFFEMGPLQFDYGNYKDQVPALKLDPNSWTKVANIIYLDAPTITGFSYTKTAEATRSSDTLSASQTAEFLRKFVRDHPRFINNTIYVAGISYSGTVVPMVTEEIYKGMDIFTPTYFLDFDEVCCVSHRIDFSIWHKGNDAGLQPTLNIKGYMEGNPLTDKTEDVNSRVEFAYRLALISYELFESTKNNCKGEYANANQNNLRCMADITEVNKRVEDINIEQILDPDCDSKTNVVRDRNPKRIPSRRYLRRDSIRMLPTRQSLKDVFCRGDLYKYASMWANDKNVQKALGIREGTVREWSLCNPDMTYSYGKPSMPAYDFNVQSSVGYHANLTKRNCRALIFSGDHDMMVPHVGTRNWILSLNLTITDSNWDAWYVNYQEAGYKTTYARDDYSLVFATVKGAGHTAPEFKPEECFEMVKRWLLNTSI</sequence>
<keyword evidence="3" id="KW-0645">Protease</keyword>
<dbReference type="GO" id="GO:0019748">
    <property type="term" value="P:secondary metabolic process"/>
    <property type="evidence" value="ECO:0007669"/>
    <property type="project" value="TreeGrafter"/>
</dbReference>
<organism evidence="7 8">
    <name type="scientific">Deinandra increscens subsp. villosa</name>
    <dbReference type="NCBI Taxonomy" id="3103831"/>
    <lineage>
        <taxon>Eukaryota</taxon>
        <taxon>Viridiplantae</taxon>
        <taxon>Streptophyta</taxon>
        <taxon>Embryophyta</taxon>
        <taxon>Tracheophyta</taxon>
        <taxon>Spermatophyta</taxon>
        <taxon>Magnoliopsida</taxon>
        <taxon>eudicotyledons</taxon>
        <taxon>Gunneridae</taxon>
        <taxon>Pentapetalae</taxon>
        <taxon>asterids</taxon>
        <taxon>campanulids</taxon>
        <taxon>Asterales</taxon>
        <taxon>Asteraceae</taxon>
        <taxon>Asteroideae</taxon>
        <taxon>Heliantheae alliance</taxon>
        <taxon>Madieae</taxon>
        <taxon>Madiinae</taxon>
        <taxon>Deinandra</taxon>
    </lineage>
</organism>
<keyword evidence="8" id="KW-1185">Reference proteome</keyword>
<evidence type="ECO:0000313" key="7">
    <source>
        <dbReference type="EMBL" id="KAK9077226.1"/>
    </source>
</evidence>
<keyword evidence="6" id="KW-0732">Signal</keyword>
<accession>A0AAP0DM64</accession>
<dbReference type="GO" id="GO:0004185">
    <property type="term" value="F:serine-type carboxypeptidase activity"/>
    <property type="evidence" value="ECO:0007669"/>
    <property type="project" value="InterPro"/>
</dbReference>
<dbReference type="PROSITE" id="PS00560">
    <property type="entry name" value="CARBOXYPEPT_SER_HIS"/>
    <property type="match status" value="1"/>
</dbReference>
<keyword evidence="5" id="KW-0325">Glycoprotein</keyword>
<dbReference type="PRINTS" id="PR00724">
    <property type="entry name" value="CRBOXYPTASEC"/>
</dbReference>
<dbReference type="PANTHER" id="PTHR11802">
    <property type="entry name" value="SERINE PROTEASE FAMILY S10 SERINE CARBOXYPEPTIDASE"/>
    <property type="match status" value="1"/>
</dbReference>
<feature type="signal peptide" evidence="6">
    <location>
        <begin position="1"/>
        <end position="20"/>
    </location>
</feature>
<evidence type="ECO:0000313" key="8">
    <source>
        <dbReference type="Proteomes" id="UP001408789"/>
    </source>
</evidence>
<dbReference type="InterPro" id="IPR029058">
    <property type="entry name" value="AB_hydrolase_fold"/>
</dbReference>
<dbReference type="SUPFAM" id="SSF53474">
    <property type="entry name" value="alpha/beta-Hydrolases"/>
    <property type="match status" value="1"/>
</dbReference>
<keyword evidence="2" id="KW-0121">Carboxypeptidase</keyword>
<comment type="similarity">
    <text evidence="1">Belongs to the peptidase S10 family.</text>
</comment>
<dbReference type="PANTHER" id="PTHR11802:SF382">
    <property type="entry name" value="PEPTIDASE S10, SERINE CARBOXYPEPTIDASE, ALPHA_BETA HYDROLASE"/>
    <property type="match status" value="1"/>
</dbReference>
<evidence type="ECO:0008006" key="9">
    <source>
        <dbReference type="Google" id="ProtNLM"/>
    </source>
</evidence>